<feature type="compositionally biased region" description="Polar residues" evidence="1">
    <location>
        <begin position="46"/>
        <end position="59"/>
    </location>
</feature>
<evidence type="ECO:0000256" key="1">
    <source>
        <dbReference type="SAM" id="MobiDB-lite"/>
    </source>
</evidence>
<feature type="region of interest" description="Disordered" evidence="1">
    <location>
        <begin position="40"/>
        <end position="59"/>
    </location>
</feature>
<dbReference type="AlphaFoldDB" id="A0A2S6NI05"/>
<accession>A0A2S6NI05</accession>
<name>A0A2S6NI05_RHOGL</name>
<comment type="caution">
    <text evidence="2">The sequence shown here is derived from an EMBL/GenBank/DDBJ whole genome shotgun (WGS) entry which is preliminary data.</text>
</comment>
<keyword evidence="3" id="KW-1185">Reference proteome</keyword>
<gene>
    <name evidence="2" type="ORF">CCS01_12030</name>
</gene>
<dbReference type="Proteomes" id="UP000239724">
    <property type="component" value="Unassembled WGS sequence"/>
</dbReference>
<protein>
    <submittedName>
        <fullName evidence="2">Uncharacterized protein</fullName>
    </submittedName>
</protein>
<sequence>MMSSRSPCSPVAASVLCSTEHKTDYVAPRVMLRPRAGRRCCEGSAASPQHNLSPSGRVA</sequence>
<evidence type="ECO:0000313" key="2">
    <source>
        <dbReference type="EMBL" id="PPQ34231.1"/>
    </source>
</evidence>
<evidence type="ECO:0000313" key="3">
    <source>
        <dbReference type="Proteomes" id="UP000239724"/>
    </source>
</evidence>
<reference evidence="2 3" key="1">
    <citation type="journal article" date="2018" name="Arch. Microbiol.">
        <title>New insights into the metabolic potential of the phototrophic purple bacterium Rhodopila globiformis DSM 161(T) from its draft genome sequence and evidence for a vanadium-dependent nitrogenase.</title>
        <authorList>
            <person name="Imhoff J.F."/>
            <person name="Rahn T."/>
            <person name="Kunzel S."/>
            <person name="Neulinger S.C."/>
        </authorList>
    </citation>
    <scope>NUCLEOTIDE SEQUENCE [LARGE SCALE GENOMIC DNA]</scope>
    <source>
        <strain evidence="2 3">DSM 161</strain>
    </source>
</reference>
<organism evidence="2 3">
    <name type="scientific">Rhodopila globiformis</name>
    <name type="common">Rhodopseudomonas globiformis</name>
    <dbReference type="NCBI Taxonomy" id="1071"/>
    <lineage>
        <taxon>Bacteria</taxon>
        <taxon>Pseudomonadati</taxon>
        <taxon>Pseudomonadota</taxon>
        <taxon>Alphaproteobacteria</taxon>
        <taxon>Acetobacterales</taxon>
        <taxon>Acetobacteraceae</taxon>
        <taxon>Rhodopila</taxon>
    </lineage>
</organism>
<dbReference type="EMBL" id="NHRY01000125">
    <property type="protein sequence ID" value="PPQ34231.1"/>
    <property type="molecule type" value="Genomic_DNA"/>
</dbReference>
<proteinExistence type="predicted"/>